<dbReference type="PANTHER" id="PTHR42820">
    <property type="entry name" value="SHORT-CHAIN DEHYDROGENASE REDUCTASE"/>
    <property type="match status" value="1"/>
</dbReference>
<dbReference type="STRING" id="930089.W6XN72"/>
<dbReference type="RefSeq" id="XP_007718994.1">
    <property type="nucleotide sequence ID" value="XM_007720804.1"/>
</dbReference>
<dbReference type="InterPro" id="IPR002347">
    <property type="entry name" value="SDR_fam"/>
</dbReference>
<dbReference type="eggNOG" id="KOG4169">
    <property type="taxonomic scope" value="Eukaryota"/>
</dbReference>
<name>W6XN72_COCC2</name>
<organism evidence="1 2">
    <name type="scientific">Cochliobolus carbonum (strain 26-R-13)</name>
    <name type="common">Maize leaf spot fungus</name>
    <name type="synonym">Bipolaris zeicola</name>
    <dbReference type="NCBI Taxonomy" id="930089"/>
    <lineage>
        <taxon>Eukaryota</taxon>
        <taxon>Fungi</taxon>
        <taxon>Dikarya</taxon>
        <taxon>Ascomycota</taxon>
        <taxon>Pezizomycotina</taxon>
        <taxon>Dothideomycetes</taxon>
        <taxon>Pleosporomycetidae</taxon>
        <taxon>Pleosporales</taxon>
        <taxon>Pleosporineae</taxon>
        <taxon>Pleosporaceae</taxon>
        <taxon>Bipolaris</taxon>
    </lineage>
</organism>
<reference evidence="1 2" key="1">
    <citation type="journal article" date="2013" name="PLoS Genet.">
        <title>Comparative genome structure, secondary metabolite, and effector coding capacity across Cochliobolus pathogens.</title>
        <authorList>
            <person name="Condon B.J."/>
            <person name="Leng Y."/>
            <person name="Wu D."/>
            <person name="Bushley K.E."/>
            <person name="Ohm R.A."/>
            <person name="Otillar R."/>
            <person name="Martin J."/>
            <person name="Schackwitz W."/>
            <person name="Grimwood J."/>
            <person name="MohdZainudin N."/>
            <person name="Xue C."/>
            <person name="Wang R."/>
            <person name="Manning V.A."/>
            <person name="Dhillon B."/>
            <person name="Tu Z.J."/>
            <person name="Steffenson B.J."/>
            <person name="Salamov A."/>
            <person name="Sun H."/>
            <person name="Lowry S."/>
            <person name="LaButti K."/>
            <person name="Han J."/>
            <person name="Copeland A."/>
            <person name="Lindquist E."/>
            <person name="Barry K."/>
            <person name="Schmutz J."/>
            <person name="Baker S.E."/>
            <person name="Ciuffetti L.M."/>
            <person name="Grigoriev I.V."/>
            <person name="Zhong S."/>
            <person name="Turgeon B.G."/>
        </authorList>
    </citation>
    <scope>NUCLEOTIDE SEQUENCE [LARGE SCALE GENOMIC DNA]</scope>
    <source>
        <strain evidence="1 2">26-R-13</strain>
    </source>
</reference>
<dbReference type="Proteomes" id="UP000053841">
    <property type="component" value="Unassembled WGS sequence"/>
</dbReference>
<dbReference type="InterPro" id="IPR036291">
    <property type="entry name" value="NAD(P)-bd_dom_sf"/>
</dbReference>
<dbReference type="PANTHER" id="PTHR42820:SF1">
    <property type="entry name" value="SHORT-CHAIN DEHYDROGENASE_REDUCTASE FAMILY PROTEIN"/>
    <property type="match status" value="1"/>
</dbReference>
<gene>
    <name evidence="1" type="ORF">COCCADRAFT_10500</name>
</gene>
<sequence length="205" mass="21181">MAGNSSILFKITGILVGHINLPPIPSVIVASLEGKVIAITGAGTGIGRATAQVLASRDAIVSIADLNKEALDETLASLQPSKESTRSHFATYLNVTSSSAVNEWIKDTVQKLGPLSGAADVAGMSTGLKPPRDSFDGDWDFTMDVNGKGVFYSLRAQLAFSGLVDGGSIANVASVVGLRSLPNTACYIASKHVVVGLTRAAARKV</sequence>
<dbReference type="EMBL" id="KI965200">
    <property type="protein sequence ID" value="EUC26700.1"/>
    <property type="molecule type" value="Genomic_DNA"/>
</dbReference>
<dbReference type="Pfam" id="PF00106">
    <property type="entry name" value="adh_short"/>
    <property type="match status" value="1"/>
</dbReference>
<proteinExistence type="predicted"/>
<dbReference type="AlphaFoldDB" id="W6XN72"/>
<accession>W6XN72</accession>
<dbReference type="SUPFAM" id="SSF51735">
    <property type="entry name" value="NAD(P)-binding Rossmann-fold domains"/>
    <property type="match status" value="1"/>
</dbReference>
<evidence type="ECO:0000313" key="2">
    <source>
        <dbReference type="Proteomes" id="UP000053841"/>
    </source>
</evidence>
<dbReference type="HOGENOM" id="CLU_010194_2_10_1"/>
<dbReference type="KEGG" id="bze:COCCADRAFT_10500"/>
<dbReference type="GeneID" id="19143128"/>
<keyword evidence="2" id="KW-1185">Reference proteome</keyword>
<dbReference type="PRINTS" id="PR00081">
    <property type="entry name" value="GDHRDH"/>
</dbReference>
<dbReference type="Gene3D" id="3.40.50.720">
    <property type="entry name" value="NAD(P)-binding Rossmann-like Domain"/>
    <property type="match status" value="1"/>
</dbReference>
<dbReference type="OrthoDB" id="1669814at2759"/>
<evidence type="ECO:0000313" key="1">
    <source>
        <dbReference type="EMBL" id="EUC26700.1"/>
    </source>
</evidence>
<protein>
    <submittedName>
        <fullName evidence="1">Uncharacterized protein</fullName>
    </submittedName>
</protein>